<feature type="compositionally biased region" description="Polar residues" evidence="1">
    <location>
        <begin position="18"/>
        <end position="54"/>
    </location>
</feature>
<dbReference type="Proteomes" id="UP001162131">
    <property type="component" value="Unassembled WGS sequence"/>
</dbReference>
<dbReference type="InterPro" id="IPR052394">
    <property type="entry name" value="LRR-containing"/>
</dbReference>
<reference evidence="2" key="1">
    <citation type="submission" date="2021-09" db="EMBL/GenBank/DDBJ databases">
        <authorList>
            <consortium name="AG Swart"/>
            <person name="Singh M."/>
            <person name="Singh A."/>
            <person name="Seah K."/>
            <person name="Emmerich C."/>
        </authorList>
    </citation>
    <scope>NUCLEOTIDE SEQUENCE</scope>
    <source>
        <strain evidence="2">ATCC30299</strain>
    </source>
</reference>
<evidence type="ECO:0000313" key="3">
    <source>
        <dbReference type="Proteomes" id="UP001162131"/>
    </source>
</evidence>
<feature type="region of interest" description="Disordered" evidence="1">
    <location>
        <begin position="1"/>
        <end position="54"/>
    </location>
</feature>
<dbReference type="EMBL" id="CAJZBQ010000037">
    <property type="protein sequence ID" value="CAG9325020.1"/>
    <property type="molecule type" value="Genomic_DNA"/>
</dbReference>
<accession>A0AAU9JLG3</accession>
<proteinExistence type="predicted"/>
<sequence length="926" mass="105993">MEKSKSHQTLGLLPKISPRSTSLGFTSFQPFESPSKSSALSPNKAPNRNFQSTFPPISIRENLETREISRQIFLKTRERRESGSMQTYAGPIGPAARLEYFDSFKNLPKVTQRNKFEKLEDSPNVAYLQRVEQNQLQPKPFGMVRRNGPENNLDIHCYSMGDLYAEAFSEGIEHVKGLEKINLKSNRLTERGSFSILSKLPAHKLRSISLADNKIGTRSISKIIEMLTGFNSTLRHLNLENTSITDLAVSELCQVLADNKTLSRLSLAKNNLTDKSAAALHDLLFHSQSLKRLDLHWNKIRGDGAKLFFEGLAGNDVLKVLDLSWNAIGRNDNLEIATLIGQALKAHQTLYHLDLSYNYFTTEECKIIGDFLNENHVILGLHMAGNDCSLNSKGFITPQVAGERLEQGHFFRRIIEPAKCNSYKESINCWVCEDWVEVEFTWKPNVSGKADSDPIFLHLECDNYGADLMARQHDGSYKLTRAVPPGLVKFFYSHNGSPMKSLEHKIIQLETPIQRQVQFWSGFTETVKMHSINVFPAKGPICNKDHNFDVKPRIPGLVYVPPEQELERIPWSIPISLFKDYKFDDENLLNDCFEFDWRYSRLPNFIKNQGDQDKVKEILRSHYKYIRETYKYLSAFSGSEMFSIGSNVLTDFLNQCLILDSNYAVSDLGVNWNSCIVPKEKGQVYNPGSALVRYEFMEILVRVANDRYVRNKICTTVSESIQKLLDEHLMPVMITNDTNKWRFEKYICEEVDLVLKAHKPILNALFKKYSGKKTLPGYKPFMSLEEFRLLCSEAGLINDTFATREIDLCFTQAMMTQVDELYKKRHVEMSFVEFLEALSRSCDMANLNTNEMLSEQEEIQQLFKSNDSLSTNLRSKLESAFPNLFKICPQLVQDSFVFPTSETYKSMMYKSKSDSVQNSPSSLYSE</sequence>
<dbReference type="PANTHER" id="PTHR24114">
    <property type="entry name" value="LEUCINE RICH REPEAT FAMILY PROTEIN"/>
    <property type="match status" value="1"/>
</dbReference>
<name>A0AAU9JLG3_9CILI</name>
<dbReference type="InterPro" id="IPR032675">
    <property type="entry name" value="LRR_dom_sf"/>
</dbReference>
<dbReference type="SUPFAM" id="SSF47473">
    <property type="entry name" value="EF-hand"/>
    <property type="match status" value="1"/>
</dbReference>
<dbReference type="SUPFAM" id="SSF52047">
    <property type="entry name" value="RNI-like"/>
    <property type="match status" value="1"/>
</dbReference>
<keyword evidence="3" id="KW-1185">Reference proteome</keyword>
<dbReference type="Gene3D" id="1.10.238.10">
    <property type="entry name" value="EF-hand"/>
    <property type="match status" value="1"/>
</dbReference>
<dbReference type="InterPro" id="IPR001611">
    <property type="entry name" value="Leu-rich_rpt"/>
</dbReference>
<dbReference type="Gene3D" id="3.80.10.10">
    <property type="entry name" value="Ribonuclease Inhibitor"/>
    <property type="match status" value="1"/>
</dbReference>
<dbReference type="Pfam" id="PF13516">
    <property type="entry name" value="LRR_6"/>
    <property type="match status" value="4"/>
</dbReference>
<organism evidence="2 3">
    <name type="scientific">Blepharisma stoltei</name>
    <dbReference type="NCBI Taxonomy" id="1481888"/>
    <lineage>
        <taxon>Eukaryota</taxon>
        <taxon>Sar</taxon>
        <taxon>Alveolata</taxon>
        <taxon>Ciliophora</taxon>
        <taxon>Postciliodesmatophora</taxon>
        <taxon>Heterotrichea</taxon>
        <taxon>Heterotrichida</taxon>
        <taxon>Blepharismidae</taxon>
        <taxon>Blepharisma</taxon>
    </lineage>
</organism>
<evidence type="ECO:0000256" key="1">
    <source>
        <dbReference type="SAM" id="MobiDB-lite"/>
    </source>
</evidence>
<dbReference type="SMART" id="SM00368">
    <property type="entry name" value="LRR_RI"/>
    <property type="match status" value="6"/>
</dbReference>
<protein>
    <submittedName>
        <fullName evidence="2">Uncharacterized protein</fullName>
    </submittedName>
</protein>
<dbReference type="InterPro" id="IPR011992">
    <property type="entry name" value="EF-hand-dom_pair"/>
</dbReference>
<dbReference type="AlphaFoldDB" id="A0AAU9JLG3"/>
<evidence type="ECO:0000313" key="2">
    <source>
        <dbReference type="EMBL" id="CAG9325020.1"/>
    </source>
</evidence>
<gene>
    <name evidence="2" type="ORF">BSTOLATCC_MIC37766</name>
</gene>
<dbReference type="PANTHER" id="PTHR24114:SF2">
    <property type="entry name" value="F-BOX DOMAIN-CONTAINING PROTEIN-RELATED"/>
    <property type="match status" value="1"/>
</dbReference>
<comment type="caution">
    <text evidence="2">The sequence shown here is derived from an EMBL/GenBank/DDBJ whole genome shotgun (WGS) entry which is preliminary data.</text>
</comment>